<dbReference type="InterPro" id="IPR002502">
    <property type="entry name" value="Amidase_domain"/>
</dbReference>
<dbReference type="GO" id="GO:0008745">
    <property type="term" value="F:N-acetylmuramoyl-L-alanine amidase activity"/>
    <property type="evidence" value="ECO:0007669"/>
    <property type="project" value="InterPro"/>
</dbReference>
<dbReference type="GO" id="GO:0009253">
    <property type="term" value="P:peptidoglycan catabolic process"/>
    <property type="evidence" value="ECO:0007669"/>
    <property type="project" value="InterPro"/>
</dbReference>
<dbReference type="AlphaFoldDB" id="A0A921F1G2"/>
<dbReference type="EMBL" id="DYXN01000071">
    <property type="protein sequence ID" value="HJE86894.1"/>
    <property type="molecule type" value="Genomic_DNA"/>
</dbReference>
<proteinExistence type="predicted"/>
<protein>
    <submittedName>
        <fullName evidence="3">Peptidoglycan recognition protein family protein</fullName>
    </submittedName>
</protein>
<evidence type="ECO:0000259" key="2">
    <source>
        <dbReference type="SMART" id="SM00644"/>
    </source>
</evidence>
<comment type="caution">
    <text evidence="3">The sequence shown here is derived from an EMBL/GenBank/DDBJ whole genome shotgun (WGS) entry which is preliminary data.</text>
</comment>
<evidence type="ECO:0000256" key="1">
    <source>
        <dbReference type="SAM" id="SignalP"/>
    </source>
</evidence>
<keyword evidence="1" id="KW-0732">Signal</keyword>
<name>A0A921F1G2_9LACO</name>
<feature type="chain" id="PRO_5039634858" evidence="1">
    <location>
        <begin position="31"/>
        <end position="421"/>
    </location>
</feature>
<feature type="signal peptide" evidence="1">
    <location>
        <begin position="1"/>
        <end position="30"/>
    </location>
</feature>
<gene>
    <name evidence="3" type="ORF">K8U88_04830</name>
</gene>
<dbReference type="SUPFAM" id="SSF55846">
    <property type="entry name" value="N-acetylmuramoyl-L-alanine amidase-like"/>
    <property type="match status" value="1"/>
</dbReference>
<evidence type="ECO:0000313" key="4">
    <source>
        <dbReference type="Proteomes" id="UP000721920"/>
    </source>
</evidence>
<dbReference type="SMART" id="SM00644">
    <property type="entry name" value="Ami_2"/>
    <property type="match status" value="1"/>
</dbReference>
<evidence type="ECO:0000313" key="3">
    <source>
        <dbReference type="EMBL" id="HJE86894.1"/>
    </source>
</evidence>
<reference evidence="3" key="2">
    <citation type="submission" date="2021-09" db="EMBL/GenBank/DDBJ databases">
        <authorList>
            <person name="Gilroy R."/>
        </authorList>
    </citation>
    <scope>NUCLEOTIDE SEQUENCE</scope>
    <source>
        <strain evidence="3">CHK173-2145</strain>
    </source>
</reference>
<dbReference type="InterPro" id="IPR036505">
    <property type="entry name" value="Amidase/PGRP_sf"/>
</dbReference>
<organism evidence="3 4">
    <name type="scientific">Levilactobacillus hammesii</name>
    <dbReference type="NCBI Taxonomy" id="267633"/>
    <lineage>
        <taxon>Bacteria</taxon>
        <taxon>Bacillati</taxon>
        <taxon>Bacillota</taxon>
        <taxon>Bacilli</taxon>
        <taxon>Lactobacillales</taxon>
        <taxon>Lactobacillaceae</taxon>
        <taxon>Levilactobacillus</taxon>
    </lineage>
</organism>
<sequence length="421" mass="46988">MKKWQHWAIRGIALTAGCLGLFWSSTTASANAINTYIDNQDYSTPKITKSYKSVLPKYSYRYNKPEGVVVHETANPNSTIFGEISYMTRNYNNAFVHTFVDASNIINIANTKYLCWGAGPVANQRYVQFEQVEVHSKAAFASELNNAAYYTAYILKQYGLTPKRYTTVLSHHDVSNRLGGTSHSDPDGYWATNAKKYFGTTYNMTDFVNLVKTQYADLGGSTDADTTVTDDSTQHTVAKPATKPKAKTVSYYHGGNNETATLANNYTNWTVYNHVKGTNGARKIGWGNLSADHRGTKVYVDSRGVKKGGWSGTWYRIRFSKNSGYKYWVYSKVLNFPKVTYSDASGTPTLNTTQNSALYNHVLNSNYLSKTVAHTQDFKADTTVKINKKGYKASDNSTWYRVTVAGNTYWAKSTSLTGLDA</sequence>
<feature type="domain" description="N-acetylmuramoyl-L-alanine amidase" evidence="2">
    <location>
        <begin position="53"/>
        <end position="187"/>
    </location>
</feature>
<dbReference type="CDD" id="cd06583">
    <property type="entry name" value="PGRP"/>
    <property type="match status" value="1"/>
</dbReference>
<dbReference type="Pfam" id="PF01510">
    <property type="entry name" value="Amidase_2"/>
    <property type="match status" value="1"/>
</dbReference>
<dbReference type="Gene3D" id="3.40.80.10">
    <property type="entry name" value="Peptidoglycan recognition protein-like"/>
    <property type="match status" value="1"/>
</dbReference>
<accession>A0A921F1G2</accession>
<dbReference type="Proteomes" id="UP000721920">
    <property type="component" value="Unassembled WGS sequence"/>
</dbReference>
<reference evidence="3" key="1">
    <citation type="journal article" date="2021" name="PeerJ">
        <title>Extensive microbial diversity within the chicken gut microbiome revealed by metagenomics and culture.</title>
        <authorList>
            <person name="Gilroy R."/>
            <person name="Ravi A."/>
            <person name="Getino M."/>
            <person name="Pursley I."/>
            <person name="Horton D.L."/>
            <person name="Alikhan N.F."/>
            <person name="Baker D."/>
            <person name="Gharbi K."/>
            <person name="Hall N."/>
            <person name="Watson M."/>
            <person name="Adriaenssens E.M."/>
            <person name="Foster-Nyarko E."/>
            <person name="Jarju S."/>
            <person name="Secka A."/>
            <person name="Antonio M."/>
            <person name="Oren A."/>
            <person name="Chaudhuri R.R."/>
            <person name="La Ragione R."/>
            <person name="Hildebrand F."/>
            <person name="Pallen M.J."/>
        </authorList>
    </citation>
    <scope>NUCLEOTIDE SEQUENCE</scope>
    <source>
        <strain evidence="3">CHK173-2145</strain>
    </source>
</reference>